<evidence type="ECO:0000256" key="6">
    <source>
        <dbReference type="ARBA" id="ARBA00022679"/>
    </source>
</evidence>
<dbReference type="Gene3D" id="3.40.50.2000">
    <property type="entry name" value="Glycogen Phosphorylase B"/>
    <property type="match status" value="2"/>
</dbReference>
<feature type="domain" description="Starch synthase catalytic" evidence="10">
    <location>
        <begin position="2"/>
        <end position="228"/>
    </location>
</feature>
<evidence type="ECO:0000256" key="3">
    <source>
        <dbReference type="ARBA" id="ARBA00004964"/>
    </source>
</evidence>
<dbReference type="Proteomes" id="UP000326061">
    <property type="component" value="Chromosome"/>
</dbReference>
<dbReference type="EMBL" id="CP041166">
    <property type="protein sequence ID" value="QFR43353.1"/>
    <property type="molecule type" value="Genomic_DNA"/>
</dbReference>
<gene>
    <name evidence="8" type="primary">glgA</name>
    <name evidence="11" type="ORF">FJR47_05330</name>
</gene>
<dbReference type="PANTHER" id="PTHR45825:SF11">
    <property type="entry name" value="ALPHA AMYLASE DOMAIN-CONTAINING PROTEIN"/>
    <property type="match status" value="1"/>
</dbReference>
<evidence type="ECO:0000256" key="5">
    <source>
        <dbReference type="ARBA" id="ARBA00022676"/>
    </source>
</evidence>
<evidence type="ECO:0000259" key="10">
    <source>
        <dbReference type="Pfam" id="PF08323"/>
    </source>
</evidence>
<dbReference type="Pfam" id="PF00534">
    <property type="entry name" value="Glycos_transf_1"/>
    <property type="match status" value="1"/>
</dbReference>
<organism evidence="11 12">
    <name type="scientific">Sulfurimonas xiamenensis</name>
    <dbReference type="NCBI Taxonomy" id="2590021"/>
    <lineage>
        <taxon>Bacteria</taxon>
        <taxon>Pseudomonadati</taxon>
        <taxon>Campylobacterota</taxon>
        <taxon>Epsilonproteobacteria</taxon>
        <taxon>Campylobacterales</taxon>
        <taxon>Sulfurimonadaceae</taxon>
        <taxon>Sulfurimonas</taxon>
    </lineage>
</organism>
<keyword evidence="12" id="KW-1185">Reference proteome</keyword>
<evidence type="ECO:0000256" key="1">
    <source>
        <dbReference type="ARBA" id="ARBA00001478"/>
    </source>
</evidence>
<evidence type="ECO:0000256" key="2">
    <source>
        <dbReference type="ARBA" id="ARBA00002764"/>
    </source>
</evidence>
<reference evidence="12" key="1">
    <citation type="submission" date="2019-06" db="EMBL/GenBank/DDBJ databases">
        <title>Sulfurimonas gotlandica sp. nov., a chemoautotrophic and psychrotolerant epsilonproteobacterium isolated from a pelagic redoxcline, and an emended description of the genus Sulfurimonas.</title>
        <authorList>
            <person name="Wang S."/>
            <person name="Jiang L."/>
            <person name="Shao Z."/>
        </authorList>
    </citation>
    <scope>NUCLEOTIDE SEQUENCE [LARGE SCALE GENOMIC DNA]</scope>
    <source>
        <strain evidence="12">1-1N</strain>
    </source>
</reference>
<dbReference type="InterPro" id="IPR013534">
    <property type="entry name" value="Starch_synth_cat_dom"/>
</dbReference>
<evidence type="ECO:0000256" key="7">
    <source>
        <dbReference type="ARBA" id="ARBA00023056"/>
    </source>
</evidence>
<dbReference type="NCBIfam" id="TIGR02095">
    <property type="entry name" value="glgA"/>
    <property type="match status" value="1"/>
</dbReference>
<dbReference type="AlphaFoldDB" id="A0AAJ4A3R8"/>
<dbReference type="GO" id="GO:0009011">
    <property type="term" value="F:alpha-1,4-glucan glucosyltransferase (ADP-glucose donor) activity"/>
    <property type="evidence" value="ECO:0007669"/>
    <property type="project" value="UniProtKB-UniRule"/>
</dbReference>
<dbReference type="CDD" id="cd03791">
    <property type="entry name" value="GT5_Glycogen_synthase_DULL1-like"/>
    <property type="match status" value="1"/>
</dbReference>
<accession>A0AAJ4A3R8</accession>
<dbReference type="InterPro" id="IPR001296">
    <property type="entry name" value="Glyco_trans_1"/>
</dbReference>
<feature type="domain" description="Glycosyl transferase family 1" evidence="9">
    <location>
        <begin position="272"/>
        <end position="436"/>
    </location>
</feature>
<keyword evidence="5 8" id="KW-0328">Glycosyltransferase</keyword>
<proteinExistence type="inferred from homology"/>
<dbReference type="PANTHER" id="PTHR45825">
    <property type="entry name" value="GRANULE-BOUND STARCH SYNTHASE 1, CHLOROPLASTIC/AMYLOPLASTIC"/>
    <property type="match status" value="1"/>
</dbReference>
<keyword evidence="7 8" id="KW-0320">Glycogen biosynthesis</keyword>
<evidence type="ECO:0000313" key="11">
    <source>
        <dbReference type="EMBL" id="QFR43353.1"/>
    </source>
</evidence>
<dbReference type="SUPFAM" id="SSF53756">
    <property type="entry name" value="UDP-Glycosyltransferase/glycogen phosphorylase"/>
    <property type="match status" value="1"/>
</dbReference>
<sequence length="464" mass="52842">MRVLFCASEIFGHAKSGGLADVAYSLVQVLSKYTQIVSVMPFYTFMDKKAYQKSAINFSVELGGAEYEIELYESLDRGVKSYFVHCALLSSTKEMYGDESGEYANNDIRFAIFSAAVVKLATILKIELIHANDWHSALVPLFVKRADLGIKTIFTIHNLAYQGVFEKNSLSRIGIEEKYFTMEALEFYGKVNFLKAGIIFSDMITTVSPTYAKEILTKEFGCGLEGLLMANRHKLTGIMNGIDTDVFDPQNDKALWSPFGADSLKNKYKNKKEFQKEIALRDVKKPLFIMISRMVHQKGFDLLLESLHDFLKEDINFVLLANGEESYKKRVQSYEAEYKNFKFLSGYKEELSHQIYAAGDFLLMPSLYEPCGLNQMIAARYGTIPIVHKVGGLADSVHEKKMQCARGFLFSKPTKKALLMAIKRALRLKKESKKFNDMISFNMNCDFSFEKSALLYYKLYKKVL</sequence>
<evidence type="ECO:0000259" key="9">
    <source>
        <dbReference type="Pfam" id="PF00534"/>
    </source>
</evidence>
<evidence type="ECO:0000256" key="8">
    <source>
        <dbReference type="HAMAP-Rule" id="MF_00484"/>
    </source>
</evidence>
<evidence type="ECO:0000256" key="4">
    <source>
        <dbReference type="ARBA" id="ARBA00010281"/>
    </source>
</evidence>
<dbReference type="GO" id="GO:0005978">
    <property type="term" value="P:glycogen biosynthetic process"/>
    <property type="evidence" value="ECO:0007669"/>
    <property type="project" value="UniProtKB-UniRule"/>
</dbReference>
<name>A0AAJ4A3R8_9BACT</name>
<keyword evidence="6 8" id="KW-0808">Transferase</keyword>
<dbReference type="EC" id="2.4.1.21" evidence="8"/>
<dbReference type="RefSeq" id="WP_152299416.1">
    <property type="nucleotide sequence ID" value="NZ_CP041166.1"/>
</dbReference>
<dbReference type="GO" id="GO:0004373">
    <property type="term" value="F:alpha-1,4-glucan glucosyltransferase (UDP-glucose donor) activity"/>
    <property type="evidence" value="ECO:0007669"/>
    <property type="project" value="InterPro"/>
</dbReference>
<protein>
    <recommendedName>
        <fullName evidence="8">Glycogen synthase</fullName>
        <ecNumber evidence="8">2.4.1.21</ecNumber>
    </recommendedName>
    <alternativeName>
        <fullName evidence="8">Starch [bacterial glycogen] synthase</fullName>
    </alternativeName>
</protein>
<feature type="binding site" evidence="8">
    <location>
        <position position="15"/>
    </location>
    <ligand>
        <name>ADP-alpha-D-glucose</name>
        <dbReference type="ChEBI" id="CHEBI:57498"/>
    </ligand>
</feature>
<comment type="function">
    <text evidence="2 8">Synthesizes alpha-1,4-glucan chains using ADP-glucose.</text>
</comment>
<comment type="pathway">
    <text evidence="3 8">Glycan biosynthesis; glycogen biosynthesis.</text>
</comment>
<comment type="catalytic activity">
    <reaction evidence="1 8">
        <text>[(1-&gt;4)-alpha-D-glucosyl](n) + ADP-alpha-D-glucose = [(1-&gt;4)-alpha-D-glucosyl](n+1) + ADP + H(+)</text>
        <dbReference type="Rhea" id="RHEA:18189"/>
        <dbReference type="Rhea" id="RHEA-COMP:9584"/>
        <dbReference type="Rhea" id="RHEA-COMP:9587"/>
        <dbReference type="ChEBI" id="CHEBI:15378"/>
        <dbReference type="ChEBI" id="CHEBI:15444"/>
        <dbReference type="ChEBI" id="CHEBI:57498"/>
        <dbReference type="ChEBI" id="CHEBI:456216"/>
        <dbReference type="EC" id="2.4.1.21"/>
    </reaction>
</comment>
<dbReference type="Pfam" id="PF08323">
    <property type="entry name" value="Glyco_transf_5"/>
    <property type="match status" value="1"/>
</dbReference>
<dbReference type="HAMAP" id="MF_00484">
    <property type="entry name" value="Glycogen_synth"/>
    <property type="match status" value="1"/>
</dbReference>
<dbReference type="KEGG" id="suln:FJR47_05330"/>
<dbReference type="InterPro" id="IPR011835">
    <property type="entry name" value="GS/SS"/>
</dbReference>
<evidence type="ECO:0000313" key="12">
    <source>
        <dbReference type="Proteomes" id="UP000326061"/>
    </source>
</evidence>
<comment type="similarity">
    <text evidence="4 8">Belongs to the glycosyltransferase 1 family. Bacterial/plant glycogen synthase subfamily.</text>
</comment>